<feature type="signal peptide" evidence="1">
    <location>
        <begin position="1"/>
        <end position="21"/>
    </location>
</feature>
<dbReference type="InterPro" id="IPR038706">
    <property type="entry name" value="Type_VI_SciN-like_sf"/>
</dbReference>
<dbReference type="EMBL" id="JACJFM010000008">
    <property type="protein sequence ID" value="MBB1486604.1"/>
    <property type="molecule type" value="Genomic_DNA"/>
</dbReference>
<organism evidence="2 3">
    <name type="scientific">Oceanospirillum sediminis</name>
    <dbReference type="NCBI Taxonomy" id="2760088"/>
    <lineage>
        <taxon>Bacteria</taxon>
        <taxon>Pseudomonadati</taxon>
        <taxon>Pseudomonadota</taxon>
        <taxon>Gammaproteobacteria</taxon>
        <taxon>Oceanospirillales</taxon>
        <taxon>Oceanospirillaceae</taxon>
        <taxon>Oceanospirillum</taxon>
    </lineage>
</organism>
<evidence type="ECO:0000313" key="2">
    <source>
        <dbReference type="EMBL" id="MBB1486604.1"/>
    </source>
</evidence>
<protein>
    <submittedName>
        <fullName evidence="2">Type VI secretion system lipoprotein TssJ</fullName>
    </submittedName>
</protein>
<dbReference type="Pfam" id="PF12790">
    <property type="entry name" value="T6SS-SciN"/>
    <property type="match status" value="1"/>
</dbReference>
<dbReference type="PANTHER" id="PTHR37625">
    <property type="entry name" value="OUTER MEMBRANE LIPOPROTEIN-RELATED"/>
    <property type="match status" value="1"/>
</dbReference>
<keyword evidence="1" id="KW-0732">Signal</keyword>
<accession>A0A839IPK1</accession>
<feature type="chain" id="PRO_5032810781" evidence="1">
    <location>
        <begin position="22"/>
        <end position="165"/>
    </location>
</feature>
<comment type="caution">
    <text evidence="2">The sequence shown here is derived from an EMBL/GenBank/DDBJ whole genome shotgun (WGS) entry which is preliminary data.</text>
</comment>
<dbReference type="Gene3D" id="2.60.40.4150">
    <property type="entry name" value="Type VI secretion system, lipoprotein SciN"/>
    <property type="match status" value="1"/>
</dbReference>
<name>A0A839IPK1_9GAMM</name>
<dbReference type="PROSITE" id="PS51257">
    <property type="entry name" value="PROKAR_LIPOPROTEIN"/>
    <property type="match status" value="1"/>
</dbReference>
<keyword evidence="2" id="KW-0449">Lipoprotein</keyword>
<evidence type="ECO:0000256" key="1">
    <source>
        <dbReference type="SAM" id="SignalP"/>
    </source>
</evidence>
<gene>
    <name evidence="2" type="primary">tssJ</name>
    <name evidence="2" type="ORF">H4O21_08275</name>
</gene>
<sequence length="165" mass="18438">MRLFSLLTLLMVLLSGCSSQPEQPLPYPVSVSVEIADNVNPYGTGSAHPVVIRIYQLSETGQFKNASFLDLYNKDRDTLGNALIDVLNLQPLAQGEHKVELDLQPGSRYLGVFAEFANYTDAESKAVMTLLPDQSDQEDQIIRVSLNGLSISIEQYEDKAWWQIF</sequence>
<keyword evidence="3" id="KW-1185">Reference proteome</keyword>
<dbReference type="PANTHER" id="PTHR37625:SF4">
    <property type="entry name" value="OUTER MEMBRANE LIPOPROTEIN"/>
    <property type="match status" value="1"/>
</dbReference>
<dbReference type="NCBIfam" id="TIGR03352">
    <property type="entry name" value="VI_chp_3"/>
    <property type="match status" value="1"/>
</dbReference>
<dbReference type="Proteomes" id="UP000565262">
    <property type="component" value="Unassembled WGS sequence"/>
</dbReference>
<dbReference type="AlphaFoldDB" id="A0A839IPK1"/>
<reference evidence="2 3" key="1">
    <citation type="submission" date="2020-08" db="EMBL/GenBank/DDBJ databases">
        <title>Oceanospirillum sp. nov. isolated from marine sediment.</title>
        <authorList>
            <person name="Ji X."/>
        </authorList>
    </citation>
    <scope>NUCLEOTIDE SEQUENCE [LARGE SCALE GENOMIC DNA]</scope>
    <source>
        <strain evidence="2 3">D5</strain>
    </source>
</reference>
<evidence type="ECO:0000313" key="3">
    <source>
        <dbReference type="Proteomes" id="UP000565262"/>
    </source>
</evidence>
<proteinExistence type="predicted"/>
<dbReference type="RefSeq" id="WP_182808388.1">
    <property type="nucleotide sequence ID" value="NZ_JACJFM010000008.1"/>
</dbReference>
<dbReference type="InterPro" id="IPR017734">
    <property type="entry name" value="T6SS_SciN"/>
</dbReference>